<dbReference type="Gene3D" id="1.10.287.1080">
    <property type="entry name" value="MazG-like"/>
    <property type="match status" value="1"/>
</dbReference>
<dbReference type="GO" id="GO:0042262">
    <property type="term" value="P:DNA protection"/>
    <property type="evidence" value="ECO:0007669"/>
    <property type="project" value="TreeGrafter"/>
</dbReference>
<dbReference type="PANTHER" id="PTHR46523:SF1">
    <property type="entry name" value="DCTP PYROPHOSPHATASE 1"/>
    <property type="match status" value="1"/>
</dbReference>
<dbReference type="AlphaFoldDB" id="X1CE60"/>
<sequence length="85" mass="10002">YEVGELLELFQWKTHEEIEEALKEDDFREALASEIADVLVYLLRVADTTGIDPTKAVVEKMKRNREKYPIDYWEGKAPSKFNRPE</sequence>
<dbReference type="SUPFAM" id="SSF101386">
    <property type="entry name" value="all-alpha NTP pyrophosphatases"/>
    <property type="match status" value="1"/>
</dbReference>
<evidence type="ECO:0008006" key="2">
    <source>
        <dbReference type="Google" id="ProtNLM"/>
    </source>
</evidence>
<dbReference type="PIRSF" id="PIRSF029826">
    <property type="entry name" value="UCP029826_pph"/>
    <property type="match status" value="1"/>
</dbReference>
<organism evidence="1">
    <name type="scientific">marine sediment metagenome</name>
    <dbReference type="NCBI Taxonomy" id="412755"/>
    <lineage>
        <taxon>unclassified sequences</taxon>
        <taxon>metagenomes</taxon>
        <taxon>ecological metagenomes</taxon>
    </lineage>
</organism>
<dbReference type="InterPro" id="IPR052555">
    <property type="entry name" value="dCTP_Pyrophosphatase"/>
</dbReference>
<dbReference type="PANTHER" id="PTHR46523">
    <property type="entry name" value="DCTP PYROPHOSPHATASE 1"/>
    <property type="match status" value="1"/>
</dbReference>
<dbReference type="InterPro" id="IPR025984">
    <property type="entry name" value="DCTPP"/>
</dbReference>
<dbReference type="GO" id="GO:0006253">
    <property type="term" value="P:dCTP catabolic process"/>
    <property type="evidence" value="ECO:0007669"/>
    <property type="project" value="TreeGrafter"/>
</dbReference>
<dbReference type="GO" id="GO:0005829">
    <property type="term" value="C:cytosol"/>
    <property type="evidence" value="ECO:0007669"/>
    <property type="project" value="TreeGrafter"/>
</dbReference>
<comment type="caution">
    <text evidence="1">The sequence shown here is derived from an EMBL/GenBank/DDBJ whole genome shotgun (WGS) entry which is preliminary data.</text>
</comment>
<evidence type="ECO:0000313" key="1">
    <source>
        <dbReference type="EMBL" id="GAG82491.1"/>
    </source>
</evidence>
<dbReference type="GO" id="GO:0047840">
    <property type="term" value="F:dCTP diphosphatase activity"/>
    <property type="evidence" value="ECO:0007669"/>
    <property type="project" value="TreeGrafter"/>
</dbReference>
<proteinExistence type="predicted"/>
<feature type="non-terminal residue" evidence="1">
    <location>
        <position position="1"/>
    </location>
</feature>
<name>X1CE60_9ZZZZ</name>
<reference evidence="1" key="1">
    <citation type="journal article" date="2014" name="Front. Microbiol.">
        <title>High frequency of phylogenetically diverse reductive dehalogenase-homologous genes in deep subseafloor sedimentary metagenomes.</title>
        <authorList>
            <person name="Kawai M."/>
            <person name="Futagami T."/>
            <person name="Toyoda A."/>
            <person name="Takaki Y."/>
            <person name="Nishi S."/>
            <person name="Hori S."/>
            <person name="Arai W."/>
            <person name="Tsubouchi T."/>
            <person name="Morono Y."/>
            <person name="Uchiyama I."/>
            <person name="Ito T."/>
            <person name="Fujiyama A."/>
            <person name="Inagaki F."/>
            <person name="Takami H."/>
        </authorList>
    </citation>
    <scope>NUCLEOTIDE SEQUENCE</scope>
    <source>
        <strain evidence="1">Expedition CK06-06</strain>
    </source>
</reference>
<accession>X1CE60</accession>
<gene>
    <name evidence="1" type="ORF">S01H4_31711</name>
</gene>
<dbReference type="EMBL" id="BART01016499">
    <property type="protein sequence ID" value="GAG82491.1"/>
    <property type="molecule type" value="Genomic_DNA"/>
</dbReference>
<protein>
    <recommendedName>
        <fullName evidence="2">NTP pyrophosphohydrolase MazG putative catalytic core domain-containing protein</fullName>
    </recommendedName>
</protein>
<dbReference type="Pfam" id="PF12643">
    <property type="entry name" value="MazG-like"/>
    <property type="match status" value="1"/>
</dbReference>